<dbReference type="AlphaFoldDB" id="A0A8H4RUM9"/>
<reference evidence="1 2" key="1">
    <citation type="submission" date="2020-03" db="EMBL/GenBank/DDBJ databases">
        <title>Draft Genome Sequence of Cudoniella acicularis.</title>
        <authorList>
            <person name="Buettner E."/>
            <person name="Kellner H."/>
        </authorList>
    </citation>
    <scope>NUCLEOTIDE SEQUENCE [LARGE SCALE GENOMIC DNA]</scope>
    <source>
        <strain evidence="1 2">DSM 108380</strain>
    </source>
</reference>
<protein>
    <submittedName>
        <fullName evidence="1">Uncharacterized protein</fullName>
    </submittedName>
</protein>
<comment type="caution">
    <text evidence="1">The sequence shown here is derived from an EMBL/GenBank/DDBJ whole genome shotgun (WGS) entry which is preliminary data.</text>
</comment>
<sequence>MLAGCATVSPLFPSFPLLPAALSKEPNHLEKLFLKHPHHRPNTHNGVPAGWSMAADRTSHRVGFRGQMQHPLRFLSSSRILQTPVSSFDEGVAMHNNNYLSAPWTVGGPDNGPAAAAEQNRSKDERGDTELMCSLLSDADRL</sequence>
<organism evidence="1 2">
    <name type="scientific">Cudoniella acicularis</name>
    <dbReference type="NCBI Taxonomy" id="354080"/>
    <lineage>
        <taxon>Eukaryota</taxon>
        <taxon>Fungi</taxon>
        <taxon>Dikarya</taxon>
        <taxon>Ascomycota</taxon>
        <taxon>Pezizomycotina</taxon>
        <taxon>Leotiomycetes</taxon>
        <taxon>Helotiales</taxon>
        <taxon>Tricladiaceae</taxon>
        <taxon>Cudoniella</taxon>
    </lineage>
</organism>
<evidence type="ECO:0000313" key="2">
    <source>
        <dbReference type="Proteomes" id="UP000566819"/>
    </source>
</evidence>
<accession>A0A8H4RUM9</accession>
<dbReference type="EMBL" id="JAAMPI010000125">
    <property type="protein sequence ID" value="KAF4635335.1"/>
    <property type="molecule type" value="Genomic_DNA"/>
</dbReference>
<gene>
    <name evidence="1" type="ORF">G7Y89_g2757</name>
</gene>
<dbReference type="Proteomes" id="UP000566819">
    <property type="component" value="Unassembled WGS sequence"/>
</dbReference>
<keyword evidence="2" id="KW-1185">Reference proteome</keyword>
<name>A0A8H4RUM9_9HELO</name>
<proteinExistence type="predicted"/>
<evidence type="ECO:0000313" key="1">
    <source>
        <dbReference type="EMBL" id="KAF4635335.1"/>
    </source>
</evidence>